<sequence>MSFKQNRPVDTSKSRMKSEAARRDSIRVYKSAHVTDSVSLIPSQTSPRGRDIKLYKKNTSSPKKENDSVVSENSFRNKDLDGKKDVRKSAESVNSVRSNSSQKITVEKEQKVDVIVQRLQEFAWMTTALLQCDQTSVEQLRHEFDSLPLPDMRVCKAGAEPRNVKKNRYSSEYCVVTLLMNSFHEVEFFLFMRIRNSRLKTRSIFYLN</sequence>
<evidence type="ECO:0000256" key="1">
    <source>
        <dbReference type="SAM" id="MobiDB-lite"/>
    </source>
</evidence>
<dbReference type="Proteomes" id="UP000053766">
    <property type="component" value="Unassembled WGS sequence"/>
</dbReference>
<protein>
    <submittedName>
        <fullName evidence="2">Uncharacterized protein</fullName>
    </submittedName>
</protein>
<reference evidence="3" key="2">
    <citation type="journal article" date="2016" name="Sci. Rep.">
        <title>Dictyocaulus viviparus genome, variome and transcriptome elucidate lungworm biology and support future intervention.</title>
        <authorList>
            <person name="McNulty S.N."/>
            <person name="Strube C."/>
            <person name="Rosa B.A."/>
            <person name="Martin J.C."/>
            <person name="Tyagi R."/>
            <person name="Choi Y.J."/>
            <person name="Wang Q."/>
            <person name="Hallsworth Pepin K."/>
            <person name="Zhang X."/>
            <person name="Ozersky P."/>
            <person name="Wilson R.K."/>
            <person name="Sternberg P.W."/>
            <person name="Gasser R.B."/>
            <person name="Mitreva M."/>
        </authorList>
    </citation>
    <scope>NUCLEOTIDE SEQUENCE [LARGE SCALE GENOMIC DNA]</scope>
    <source>
        <strain evidence="3">HannoverDv2000</strain>
    </source>
</reference>
<feature type="region of interest" description="Disordered" evidence="1">
    <location>
        <begin position="1"/>
        <end position="26"/>
    </location>
</feature>
<accession>A0A0D8XC89</accession>
<feature type="region of interest" description="Disordered" evidence="1">
    <location>
        <begin position="39"/>
        <end position="97"/>
    </location>
</feature>
<evidence type="ECO:0000313" key="3">
    <source>
        <dbReference type="Proteomes" id="UP000053766"/>
    </source>
</evidence>
<feature type="compositionally biased region" description="Basic and acidic residues" evidence="1">
    <location>
        <begin position="75"/>
        <end position="90"/>
    </location>
</feature>
<reference evidence="2 3" key="1">
    <citation type="submission" date="2013-11" db="EMBL/GenBank/DDBJ databases">
        <title>Draft genome of the bovine lungworm Dictyocaulus viviparus.</title>
        <authorList>
            <person name="Mitreva M."/>
        </authorList>
    </citation>
    <scope>NUCLEOTIDE SEQUENCE [LARGE SCALE GENOMIC DNA]</scope>
    <source>
        <strain evidence="2 3">HannoverDv2000</strain>
    </source>
</reference>
<feature type="compositionally biased region" description="Basic and acidic residues" evidence="1">
    <location>
        <begin position="10"/>
        <end position="26"/>
    </location>
</feature>
<organism evidence="2 3">
    <name type="scientific">Dictyocaulus viviparus</name>
    <name type="common">Bovine lungworm</name>
    <dbReference type="NCBI Taxonomy" id="29172"/>
    <lineage>
        <taxon>Eukaryota</taxon>
        <taxon>Metazoa</taxon>
        <taxon>Ecdysozoa</taxon>
        <taxon>Nematoda</taxon>
        <taxon>Chromadorea</taxon>
        <taxon>Rhabditida</taxon>
        <taxon>Rhabditina</taxon>
        <taxon>Rhabditomorpha</taxon>
        <taxon>Strongyloidea</taxon>
        <taxon>Metastrongylidae</taxon>
        <taxon>Dictyocaulus</taxon>
    </lineage>
</organism>
<keyword evidence="3" id="KW-1185">Reference proteome</keyword>
<evidence type="ECO:0000313" key="2">
    <source>
        <dbReference type="EMBL" id="KJH41382.1"/>
    </source>
</evidence>
<proteinExistence type="predicted"/>
<name>A0A0D8XC89_DICVI</name>
<dbReference type="AlphaFoldDB" id="A0A0D8XC89"/>
<dbReference type="EMBL" id="KN716835">
    <property type="protein sequence ID" value="KJH41382.1"/>
    <property type="molecule type" value="Genomic_DNA"/>
</dbReference>
<gene>
    <name evidence="2" type="ORF">DICVIV_12638</name>
</gene>